<reference evidence="1 2" key="1">
    <citation type="submission" date="2020-06" db="EMBL/GenBank/DDBJ databases">
        <title>Sulfitobacter algicola sp. nov., isolated from green algae.</title>
        <authorList>
            <person name="Wang C."/>
        </authorList>
    </citation>
    <scope>NUCLEOTIDE SEQUENCE [LARGE SCALE GENOMIC DNA]</scope>
    <source>
        <strain evidence="1 2">1151</strain>
    </source>
</reference>
<comment type="caution">
    <text evidence="1">The sequence shown here is derived from an EMBL/GenBank/DDBJ whole genome shotgun (WGS) entry which is preliminary data.</text>
</comment>
<dbReference type="SUPFAM" id="SSF46785">
    <property type="entry name" value="Winged helix' DNA-binding domain"/>
    <property type="match status" value="1"/>
</dbReference>
<proteinExistence type="predicted"/>
<protein>
    <submittedName>
        <fullName evidence="1">LysR family transcriptional regulator</fullName>
    </submittedName>
</protein>
<dbReference type="InterPro" id="IPR036388">
    <property type="entry name" value="WH-like_DNA-bd_sf"/>
</dbReference>
<sequence length="120" mass="12929">MPDPHKQLRLRIVFGDSGMIGPGKVDLLQHIEKKGSISAAGREMGMSYKRAWMLVETMNALFSAPVVESSRGGAKGGGARLTDLGHQVIAHYIALHQKAWSAAQDDIHALEDLCAKGAHD</sequence>
<keyword evidence="2" id="KW-1185">Reference proteome</keyword>
<accession>A0ABX2ITW9</accession>
<evidence type="ECO:0000313" key="2">
    <source>
        <dbReference type="Proteomes" id="UP000777935"/>
    </source>
</evidence>
<dbReference type="InterPro" id="IPR051815">
    <property type="entry name" value="Molybdate_resp_trans_reg"/>
</dbReference>
<dbReference type="PANTHER" id="PTHR30432">
    <property type="entry name" value="TRANSCRIPTIONAL REGULATOR MODE"/>
    <property type="match status" value="1"/>
</dbReference>
<dbReference type="InterPro" id="IPR036390">
    <property type="entry name" value="WH_DNA-bd_sf"/>
</dbReference>
<name>A0ABX2ITW9_9RHOB</name>
<gene>
    <name evidence="1" type="ORF">HRQ87_16260</name>
</gene>
<dbReference type="EMBL" id="JABUFE010000012">
    <property type="protein sequence ID" value="NSX56344.1"/>
    <property type="molecule type" value="Genomic_DNA"/>
</dbReference>
<organism evidence="1 2">
    <name type="scientific">Parasulfitobacter algicola</name>
    <dbReference type="NCBI Taxonomy" id="2614809"/>
    <lineage>
        <taxon>Bacteria</taxon>
        <taxon>Pseudomonadati</taxon>
        <taxon>Pseudomonadota</taxon>
        <taxon>Alphaproteobacteria</taxon>
        <taxon>Rhodobacterales</taxon>
        <taxon>Roseobacteraceae</taxon>
        <taxon>Parasulfitobacter</taxon>
    </lineage>
</organism>
<evidence type="ECO:0000313" key="1">
    <source>
        <dbReference type="EMBL" id="NSX56344.1"/>
    </source>
</evidence>
<dbReference type="PANTHER" id="PTHR30432:SF1">
    <property type="entry name" value="DNA-BINDING TRANSCRIPTIONAL DUAL REGULATOR MODE"/>
    <property type="match status" value="1"/>
</dbReference>
<dbReference type="Proteomes" id="UP000777935">
    <property type="component" value="Unassembled WGS sequence"/>
</dbReference>
<dbReference type="Gene3D" id="1.10.10.10">
    <property type="entry name" value="Winged helix-like DNA-binding domain superfamily/Winged helix DNA-binding domain"/>
    <property type="match status" value="1"/>
</dbReference>
<dbReference type="RefSeq" id="WP_174139500.1">
    <property type="nucleotide sequence ID" value="NZ_JABUFE010000012.1"/>
</dbReference>